<dbReference type="Pfam" id="PF00891">
    <property type="entry name" value="Methyltransf_2"/>
    <property type="match status" value="1"/>
</dbReference>
<evidence type="ECO:0000256" key="3">
    <source>
        <dbReference type="ARBA" id="ARBA00022691"/>
    </source>
</evidence>
<organism evidence="5 6">
    <name type="scientific">Dendryphion nanum</name>
    <dbReference type="NCBI Taxonomy" id="256645"/>
    <lineage>
        <taxon>Eukaryota</taxon>
        <taxon>Fungi</taxon>
        <taxon>Dikarya</taxon>
        <taxon>Ascomycota</taxon>
        <taxon>Pezizomycotina</taxon>
        <taxon>Dothideomycetes</taxon>
        <taxon>Pleosporomycetidae</taxon>
        <taxon>Pleosporales</taxon>
        <taxon>Torulaceae</taxon>
        <taxon>Dendryphion</taxon>
    </lineage>
</organism>
<dbReference type="InterPro" id="IPR001077">
    <property type="entry name" value="COMT_C"/>
</dbReference>
<evidence type="ECO:0000256" key="1">
    <source>
        <dbReference type="ARBA" id="ARBA00022603"/>
    </source>
</evidence>
<comment type="caution">
    <text evidence="5">The sequence shown here is derived from an EMBL/GenBank/DDBJ whole genome shotgun (WGS) entry which is preliminary data.</text>
</comment>
<evidence type="ECO:0000313" key="5">
    <source>
        <dbReference type="EMBL" id="KAH7135848.1"/>
    </source>
</evidence>
<dbReference type="Gene3D" id="3.40.50.150">
    <property type="entry name" value="Vaccinia Virus protein VP39"/>
    <property type="match status" value="1"/>
</dbReference>
<dbReference type="OrthoDB" id="1606438at2759"/>
<dbReference type="PANTHER" id="PTHR43712:SF12">
    <property type="entry name" value="STERIGMATOCYSTIN 8-O-METHYLTRANSFERASE"/>
    <property type="match status" value="1"/>
</dbReference>
<gene>
    <name evidence="5" type="ORF">B0J11DRAFT_611707</name>
</gene>
<dbReference type="Proteomes" id="UP000700596">
    <property type="component" value="Unassembled WGS sequence"/>
</dbReference>
<dbReference type="PROSITE" id="PS51683">
    <property type="entry name" value="SAM_OMT_II"/>
    <property type="match status" value="1"/>
</dbReference>
<accession>A0A9P9EE72</accession>
<feature type="domain" description="O-methyltransferase C-terminal" evidence="4">
    <location>
        <begin position="256"/>
        <end position="421"/>
    </location>
</feature>
<protein>
    <submittedName>
        <fullName evidence="5">S-adenosyl-L-methionine-dependent methyltransferase</fullName>
    </submittedName>
</protein>
<evidence type="ECO:0000313" key="6">
    <source>
        <dbReference type="Proteomes" id="UP000700596"/>
    </source>
</evidence>
<dbReference type="PANTHER" id="PTHR43712">
    <property type="entry name" value="PUTATIVE (AFU_ORTHOLOGUE AFUA_4G14580)-RELATED"/>
    <property type="match status" value="1"/>
</dbReference>
<dbReference type="GO" id="GO:0008171">
    <property type="term" value="F:O-methyltransferase activity"/>
    <property type="evidence" value="ECO:0007669"/>
    <property type="project" value="InterPro"/>
</dbReference>
<dbReference type="SUPFAM" id="SSF53335">
    <property type="entry name" value="S-adenosyl-L-methionine-dependent methyltransferases"/>
    <property type="match status" value="1"/>
</dbReference>
<keyword evidence="3" id="KW-0949">S-adenosyl-L-methionine</keyword>
<dbReference type="InterPro" id="IPR016461">
    <property type="entry name" value="COMT-like"/>
</dbReference>
<sequence length="447" mass="50024">MTDDLRPTLSSLGARVKELSEKLERCLKEENVEVPTLAADSPINISKHTSEIFLTKQLLADALNDLAIVSQGPSESVFNYCHNVIPDVAALNIMNHFDFWSAVPIDGSASTADIAKHVSLPEEAVRRVVEHATTLRYFAFTDPKSPSTSRIQHTSRSAALLRSAGLRALVLATIQDIGPSMLVMPRALEKYSRGKPNLTDDIHETSFALSHSGGMFGKYEDVWDYLENDGEGEHKGWRQRNFNVWMDYIKDIFGTNEVLLHALDWKDVGNATVVDLGGSGGHDTFVLANAFPNLNVVVQDLPECKPVFDKNVPTSLKSRVSFLPHNFFNPQPIQADIYLIKLILHDWPDKQCIQILQGLRPALKSGAKIVFIDYVGKPSESETDLPRSMHQFGTSTDLRMMALFNAKERPVEFWKGIFARADERFEVQRVESKALSYMVVIEAVWNA</sequence>
<evidence type="ECO:0000259" key="4">
    <source>
        <dbReference type="Pfam" id="PF00891"/>
    </source>
</evidence>
<dbReference type="GO" id="GO:0032259">
    <property type="term" value="P:methylation"/>
    <property type="evidence" value="ECO:0007669"/>
    <property type="project" value="UniProtKB-KW"/>
</dbReference>
<evidence type="ECO:0000256" key="2">
    <source>
        <dbReference type="ARBA" id="ARBA00022679"/>
    </source>
</evidence>
<dbReference type="EMBL" id="JAGMWT010000002">
    <property type="protein sequence ID" value="KAH7135848.1"/>
    <property type="molecule type" value="Genomic_DNA"/>
</dbReference>
<dbReference type="AlphaFoldDB" id="A0A9P9EE72"/>
<name>A0A9P9EE72_9PLEO</name>
<keyword evidence="1 5" id="KW-0489">Methyltransferase</keyword>
<reference evidence="5" key="1">
    <citation type="journal article" date="2021" name="Nat. Commun.">
        <title>Genetic determinants of endophytism in the Arabidopsis root mycobiome.</title>
        <authorList>
            <person name="Mesny F."/>
            <person name="Miyauchi S."/>
            <person name="Thiergart T."/>
            <person name="Pickel B."/>
            <person name="Atanasova L."/>
            <person name="Karlsson M."/>
            <person name="Huettel B."/>
            <person name="Barry K.W."/>
            <person name="Haridas S."/>
            <person name="Chen C."/>
            <person name="Bauer D."/>
            <person name="Andreopoulos W."/>
            <person name="Pangilinan J."/>
            <person name="LaButti K."/>
            <person name="Riley R."/>
            <person name="Lipzen A."/>
            <person name="Clum A."/>
            <person name="Drula E."/>
            <person name="Henrissat B."/>
            <person name="Kohler A."/>
            <person name="Grigoriev I.V."/>
            <person name="Martin F.M."/>
            <person name="Hacquard S."/>
        </authorList>
    </citation>
    <scope>NUCLEOTIDE SEQUENCE</scope>
    <source>
        <strain evidence="5">MPI-CAGE-CH-0243</strain>
    </source>
</reference>
<proteinExistence type="predicted"/>
<keyword evidence="2" id="KW-0808">Transferase</keyword>
<dbReference type="InterPro" id="IPR029063">
    <property type="entry name" value="SAM-dependent_MTases_sf"/>
</dbReference>
<keyword evidence="6" id="KW-1185">Reference proteome</keyword>